<reference evidence="2 3" key="1">
    <citation type="submission" date="2017-11" db="EMBL/GenBank/DDBJ databases">
        <title>Isolation and Characterization of Methanofollis Species from Methane Seep Offshore SW Taiwan.</title>
        <authorList>
            <person name="Teng N.-H."/>
            <person name="Lai M.-C."/>
            <person name="Chen S.-C."/>
        </authorList>
    </citation>
    <scope>NUCLEOTIDE SEQUENCE [LARGE SCALE GENOMIC DNA]</scope>
    <source>
        <strain evidence="2 3">FWC-SCC2</strain>
    </source>
</reference>
<accession>A0A483CSA8</accession>
<name>A0A483CSA8_9EURY</name>
<evidence type="ECO:0000256" key="1">
    <source>
        <dbReference type="SAM" id="MobiDB-lite"/>
    </source>
</evidence>
<dbReference type="Proteomes" id="UP000292580">
    <property type="component" value="Unassembled WGS sequence"/>
</dbReference>
<dbReference type="AlphaFoldDB" id="A0A483CSA8"/>
<proteinExistence type="predicted"/>
<protein>
    <submittedName>
        <fullName evidence="2">Uncharacterized protein</fullName>
    </submittedName>
</protein>
<organism evidence="2 3">
    <name type="scientific">Methanofollis fontis</name>
    <dbReference type="NCBI Taxonomy" id="2052832"/>
    <lineage>
        <taxon>Archaea</taxon>
        <taxon>Methanobacteriati</taxon>
        <taxon>Methanobacteriota</taxon>
        <taxon>Stenosarchaea group</taxon>
        <taxon>Methanomicrobia</taxon>
        <taxon>Methanomicrobiales</taxon>
        <taxon>Methanomicrobiaceae</taxon>
        <taxon>Methanofollis</taxon>
    </lineage>
</organism>
<evidence type="ECO:0000313" key="3">
    <source>
        <dbReference type="Proteomes" id="UP000292580"/>
    </source>
</evidence>
<feature type="region of interest" description="Disordered" evidence="1">
    <location>
        <begin position="1"/>
        <end position="30"/>
    </location>
</feature>
<comment type="caution">
    <text evidence="2">The sequence shown here is derived from an EMBL/GenBank/DDBJ whole genome shotgun (WGS) entry which is preliminary data.</text>
</comment>
<feature type="compositionally biased region" description="Polar residues" evidence="1">
    <location>
        <begin position="1"/>
        <end position="12"/>
    </location>
</feature>
<gene>
    <name evidence="2" type="ORF">CUJ86_08470</name>
</gene>
<keyword evidence="3" id="KW-1185">Reference proteome</keyword>
<evidence type="ECO:0000313" key="2">
    <source>
        <dbReference type="EMBL" id="TAJ44060.1"/>
    </source>
</evidence>
<sequence length="68" mass="7460">MRDNGVQENARPTPSPTPWTGEPAGRPGSILSDQAQRFDFARDTIARESVRITSYEDDAILATVEALN</sequence>
<dbReference type="EMBL" id="PGCL01000003">
    <property type="protein sequence ID" value="TAJ44060.1"/>
    <property type="molecule type" value="Genomic_DNA"/>
</dbReference>